<protein>
    <submittedName>
        <fullName evidence="2">(spotted green pufferfish) hypothetical protein</fullName>
    </submittedName>
</protein>
<dbReference type="AlphaFoldDB" id="Q4S9B6"/>
<proteinExistence type="predicted"/>
<accession>Q4S9B6</accession>
<feature type="region of interest" description="Disordered" evidence="1">
    <location>
        <begin position="81"/>
        <end position="101"/>
    </location>
</feature>
<feature type="region of interest" description="Disordered" evidence="1">
    <location>
        <begin position="31"/>
        <end position="58"/>
    </location>
</feature>
<reference evidence="2" key="2">
    <citation type="submission" date="2004-02" db="EMBL/GenBank/DDBJ databases">
        <authorList>
            <consortium name="Genoscope"/>
            <consortium name="Whitehead Institute Centre for Genome Research"/>
        </authorList>
    </citation>
    <scope>NUCLEOTIDE SEQUENCE</scope>
</reference>
<name>Q4S9B6_TETNG</name>
<gene>
    <name evidence="2" type="ORF">GSTENG00021974001</name>
</gene>
<sequence>MAGVFVAAALLALLSAGSYVPRILLRRRLQPQGGAEAVRAGRHRPERDPPHLRQRRRQKLPVLHRVSHWLLWRVVPHHVLPGGLPHLLPDPRGAPPGSVRR</sequence>
<comment type="caution">
    <text evidence="2">The sequence shown here is derived from an EMBL/GenBank/DDBJ whole genome shotgun (WGS) entry which is preliminary data.</text>
</comment>
<reference evidence="2" key="1">
    <citation type="journal article" date="2004" name="Nature">
        <title>Genome duplication in the teleost fish Tetraodon nigroviridis reveals the early vertebrate proto-karyotype.</title>
        <authorList>
            <person name="Jaillon O."/>
            <person name="Aury J.-M."/>
            <person name="Brunet F."/>
            <person name="Petit J.-L."/>
            <person name="Stange-Thomann N."/>
            <person name="Mauceli E."/>
            <person name="Bouneau L."/>
            <person name="Fischer C."/>
            <person name="Ozouf-Costaz C."/>
            <person name="Bernot A."/>
            <person name="Nicaud S."/>
            <person name="Jaffe D."/>
            <person name="Fisher S."/>
            <person name="Lutfalla G."/>
            <person name="Dossat C."/>
            <person name="Segurens B."/>
            <person name="Dasilva C."/>
            <person name="Salanoubat M."/>
            <person name="Levy M."/>
            <person name="Boudet N."/>
            <person name="Castellano S."/>
            <person name="Anthouard V."/>
            <person name="Jubin C."/>
            <person name="Castelli V."/>
            <person name="Katinka M."/>
            <person name="Vacherie B."/>
            <person name="Biemont C."/>
            <person name="Skalli Z."/>
            <person name="Cattolico L."/>
            <person name="Poulain J."/>
            <person name="De Berardinis V."/>
            <person name="Cruaud C."/>
            <person name="Duprat S."/>
            <person name="Brottier P."/>
            <person name="Coutanceau J.-P."/>
            <person name="Gouzy J."/>
            <person name="Parra G."/>
            <person name="Lardier G."/>
            <person name="Chapple C."/>
            <person name="McKernan K.J."/>
            <person name="McEwan P."/>
            <person name="Bosak S."/>
            <person name="Kellis M."/>
            <person name="Volff J.-N."/>
            <person name="Guigo R."/>
            <person name="Zody M.C."/>
            <person name="Mesirov J."/>
            <person name="Lindblad-Toh K."/>
            <person name="Birren B."/>
            <person name="Nusbaum C."/>
            <person name="Kahn D."/>
            <person name="Robinson-Rechavi M."/>
            <person name="Laudet V."/>
            <person name="Schachter V."/>
            <person name="Quetier F."/>
            <person name="Saurin W."/>
            <person name="Scarpelli C."/>
            <person name="Wincker P."/>
            <person name="Lander E.S."/>
            <person name="Weissenbach J."/>
            <person name="Roest Crollius H."/>
        </authorList>
    </citation>
    <scope>NUCLEOTIDE SEQUENCE [LARGE SCALE GENOMIC DNA]</scope>
</reference>
<dbReference type="KEGG" id="tng:GSTEN00021974G001"/>
<evidence type="ECO:0000313" key="2">
    <source>
        <dbReference type="EMBL" id="CAG02766.1"/>
    </source>
</evidence>
<dbReference type="EMBL" id="CAAE01014699">
    <property type="protein sequence ID" value="CAG02766.1"/>
    <property type="molecule type" value="Genomic_DNA"/>
</dbReference>
<evidence type="ECO:0000256" key="1">
    <source>
        <dbReference type="SAM" id="MobiDB-lite"/>
    </source>
</evidence>
<organism evidence="2">
    <name type="scientific">Tetraodon nigroviridis</name>
    <name type="common">Spotted green pufferfish</name>
    <name type="synonym">Chelonodon nigroviridis</name>
    <dbReference type="NCBI Taxonomy" id="99883"/>
    <lineage>
        <taxon>Eukaryota</taxon>
        <taxon>Metazoa</taxon>
        <taxon>Chordata</taxon>
        <taxon>Craniata</taxon>
        <taxon>Vertebrata</taxon>
        <taxon>Euteleostomi</taxon>
        <taxon>Actinopterygii</taxon>
        <taxon>Neopterygii</taxon>
        <taxon>Teleostei</taxon>
        <taxon>Neoteleostei</taxon>
        <taxon>Acanthomorphata</taxon>
        <taxon>Eupercaria</taxon>
        <taxon>Tetraodontiformes</taxon>
        <taxon>Tetradontoidea</taxon>
        <taxon>Tetraodontidae</taxon>
        <taxon>Tetraodon</taxon>
    </lineage>
</organism>